<sequence>MTLQDFFRGNPKCALGFSGGVDSAYLLYEGLRCGADVKPYYIKTAFQPAFEHADALRLAKKLGVEVTVLELDVLSEPAITSNPADRCYHCKRRLFQTLKDRAISDGYPILLDGTNASDQAEDRPGMRAIRELSVRSPLRECGLTKAEIRACSKQAGLFTWNKPAYACLATRIPTGEPITGEVLHRVEEAEEALFRLGFTDFRVRVFHGAARLQLPGDQMERAVREASAIRGALTPYFSPILLDLEER</sequence>
<dbReference type="SUPFAM" id="SSF52402">
    <property type="entry name" value="Adenine nucleotide alpha hydrolases-like"/>
    <property type="match status" value="1"/>
</dbReference>
<name>A0ABV1EL07_9FIRM</name>
<proteinExistence type="predicted"/>
<dbReference type="CDD" id="cd01990">
    <property type="entry name" value="LarE-like"/>
    <property type="match status" value="1"/>
</dbReference>
<dbReference type="RefSeq" id="WP_349138968.1">
    <property type="nucleotide sequence ID" value="NZ_JBBMFT010000001.1"/>
</dbReference>
<dbReference type="InterPro" id="IPR052188">
    <property type="entry name" value="Ni-pincer_cofactor_biosynth"/>
</dbReference>
<reference evidence="1 2" key="1">
    <citation type="submission" date="2024-03" db="EMBL/GenBank/DDBJ databases">
        <title>Human intestinal bacterial collection.</title>
        <authorList>
            <person name="Pauvert C."/>
            <person name="Hitch T.C.A."/>
            <person name="Clavel T."/>
        </authorList>
    </citation>
    <scope>NUCLEOTIDE SEQUENCE [LARGE SCALE GENOMIC DNA]</scope>
    <source>
        <strain evidence="1 2">CLA-AP-H34</strain>
    </source>
</reference>
<dbReference type="Proteomes" id="UP001440599">
    <property type="component" value="Unassembled WGS sequence"/>
</dbReference>
<organism evidence="1 2">
    <name type="scientific">Flavonifractor hominis</name>
    <dbReference type="NCBI Taxonomy" id="3133178"/>
    <lineage>
        <taxon>Bacteria</taxon>
        <taxon>Bacillati</taxon>
        <taxon>Bacillota</taxon>
        <taxon>Clostridia</taxon>
        <taxon>Eubacteriales</taxon>
        <taxon>Oscillospiraceae</taxon>
        <taxon>Flavonifractor</taxon>
    </lineage>
</organism>
<dbReference type="InterPro" id="IPR014729">
    <property type="entry name" value="Rossmann-like_a/b/a_fold"/>
</dbReference>
<dbReference type="PANTHER" id="PTHR43169">
    <property type="entry name" value="EXSB FAMILY PROTEIN"/>
    <property type="match status" value="1"/>
</dbReference>
<dbReference type="InterPro" id="IPR005232">
    <property type="entry name" value="LarE"/>
</dbReference>
<protein>
    <submittedName>
        <fullName evidence="1">ATP-dependent sacrificial sulfur transferase LarE</fullName>
    </submittedName>
</protein>
<keyword evidence="1" id="KW-0808">Transferase</keyword>
<dbReference type="PANTHER" id="PTHR43169:SF2">
    <property type="entry name" value="NAD_GMP SYNTHASE DOMAIN-CONTAINING PROTEIN"/>
    <property type="match status" value="1"/>
</dbReference>
<accession>A0ABV1EL07</accession>
<dbReference type="PIRSF" id="PIRSF006661">
    <property type="entry name" value="PP-lp_UCP006661"/>
    <property type="match status" value="1"/>
</dbReference>
<dbReference type="GO" id="GO:0016740">
    <property type="term" value="F:transferase activity"/>
    <property type="evidence" value="ECO:0007669"/>
    <property type="project" value="UniProtKB-KW"/>
</dbReference>
<dbReference type="Gene3D" id="3.40.50.620">
    <property type="entry name" value="HUPs"/>
    <property type="match status" value="1"/>
</dbReference>
<dbReference type="NCBIfam" id="TIGR00268">
    <property type="entry name" value="ATP-dependent sacrificial sulfur transferase LarE"/>
    <property type="match status" value="1"/>
</dbReference>
<gene>
    <name evidence="1" type="primary">larE</name>
    <name evidence="1" type="ORF">WMO45_01945</name>
</gene>
<evidence type="ECO:0000313" key="1">
    <source>
        <dbReference type="EMBL" id="MEQ2455270.1"/>
    </source>
</evidence>
<comment type="caution">
    <text evidence="1">The sequence shown here is derived from an EMBL/GenBank/DDBJ whole genome shotgun (WGS) entry which is preliminary data.</text>
</comment>
<keyword evidence="2" id="KW-1185">Reference proteome</keyword>
<evidence type="ECO:0000313" key="2">
    <source>
        <dbReference type="Proteomes" id="UP001440599"/>
    </source>
</evidence>
<dbReference type="EMBL" id="JBBMFT010000001">
    <property type="protein sequence ID" value="MEQ2455270.1"/>
    <property type="molecule type" value="Genomic_DNA"/>
</dbReference>